<sequence length="123" mass="13767">AQVIKKAEEADDAKKDADDAKKDADTAKQDADTAKQDADTAKQNAEEAKDVANKDREIMTELKDSLKNVNETFEKFDGRLKNLEEQKDVKTKVTTEKLIEDYHPSNVRESPDGVEIIIEGDTE</sequence>
<reference evidence="2" key="1">
    <citation type="journal article" date="2014" name="Front. Microbiol.">
        <title>High frequency of phylogenetically diverse reductive dehalogenase-homologous genes in deep subseafloor sedimentary metagenomes.</title>
        <authorList>
            <person name="Kawai M."/>
            <person name="Futagami T."/>
            <person name="Toyoda A."/>
            <person name="Takaki Y."/>
            <person name="Nishi S."/>
            <person name="Hori S."/>
            <person name="Arai W."/>
            <person name="Tsubouchi T."/>
            <person name="Morono Y."/>
            <person name="Uchiyama I."/>
            <person name="Ito T."/>
            <person name="Fujiyama A."/>
            <person name="Inagaki F."/>
            <person name="Takami H."/>
        </authorList>
    </citation>
    <scope>NUCLEOTIDE SEQUENCE</scope>
    <source>
        <strain evidence="2">Expedition CK06-06</strain>
    </source>
</reference>
<evidence type="ECO:0000313" key="2">
    <source>
        <dbReference type="EMBL" id="GAI82205.1"/>
    </source>
</evidence>
<dbReference type="Pfam" id="PF11839">
    <property type="entry name" value="Alanine_zipper"/>
    <property type="match status" value="1"/>
</dbReference>
<feature type="region of interest" description="Disordered" evidence="1">
    <location>
        <begin position="1"/>
        <end position="56"/>
    </location>
</feature>
<feature type="non-terminal residue" evidence="2">
    <location>
        <position position="1"/>
    </location>
</feature>
<name>X1T3K8_9ZZZZ</name>
<gene>
    <name evidence="2" type="ORF">S12H4_24859</name>
</gene>
<comment type="caution">
    <text evidence="2">The sequence shown here is derived from an EMBL/GenBank/DDBJ whole genome shotgun (WGS) entry which is preliminary data.</text>
</comment>
<dbReference type="InterPro" id="IPR021793">
    <property type="entry name" value="Oprl"/>
</dbReference>
<dbReference type="EMBL" id="BARW01013652">
    <property type="protein sequence ID" value="GAI82205.1"/>
    <property type="molecule type" value="Genomic_DNA"/>
</dbReference>
<evidence type="ECO:0000256" key="1">
    <source>
        <dbReference type="SAM" id="MobiDB-lite"/>
    </source>
</evidence>
<accession>X1T3K8</accession>
<proteinExistence type="predicted"/>
<dbReference type="AlphaFoldDB" id="X1T3K8"/>
<feature type="region of interest" description="Disordered" evidence="1">
    <location>
        <begin position="102"/>
        <end position="123"/>
    </location>
</feature>
<protein>
    <submittedName>
        <fullName evidence="2">Uncharacterized protein</fullName>
    </submittedName>
</protein>
<organism evidence="2">
    <name type="scientific">marine sediment metagenome</name>
    <dbReference type="NCBI Taxonomy" id="412755"/>
    <lineage>
        <taxon>unclassified sequences</taxon>
        <taxon>metagenomes</taxon>
        <taxon>ecological metagenomes</taxon>
    </lineage>
</organism>